<accession>A0A9D1DML5</accession>
<dbReference type="Proteomes" id="UP000824238">
    <property type="component" value="Unassembled WGS sequence"/>
</dbReference>
<evidence type="ECO:0000313" key="1">
    <source>
        <dbReference type="EMBL" id="HIR55664.1"/>
    </source>
</evidence>
<dbReference type="AlphaFoldDB" id="A0A9D1DML5"/>
<reference evidence="1" key="1">
    <citation type="submission" date="2020-10" db="EMBL/GenBank/DDBJ databases">
        <authorList>
            <person name="Gilroy R."/>
        </authorList>
    </citation>
    <scope>NUCLEOTIDE SEQUENCE</scope>
    <source>
        <strain evidence="1">ChiGjej3B3-7149</strain>
    </source>
</reference>
<dbReference type="EMBL" id="DVHH01000210">
    <property type="protein sequence ID" value="HIR55664.1"/>
    <property type="molecule type" value="Genomic_DNA"/>
</dbReference>
<organism evidence="1 2">
    <name type="scientific">Candidatus Scatomorpha intestinigallinarum</name>
    <dbReference type="NCBI Taxonomy" id="2840923"/>
    <lineage>
        <taxon>Bacteria</taxon>
        <taxon>Bacillati</taxon>
        <taxon>Bacillota</taxon>
        <taxon>Clostridia</taxon>
        <taxon>Eubacteriales</taxon>
        <taxon>Candidatus Scatomorpha</taxon>
    </lineage>
</organism>
<protein>
    <submittedName>
        <fullName evidence="1">Uncharacterized protein</fullName>
    </submittedName>
</protein>
<name>A0A9D1DML5_9FIRM</name>
<evidence type="ECO:0000313" key="2">
    <source>
        <dbReference type="Proteomes" id="UP000824238"/>
    </source>
</evidence>
<proteinExistence type="predicted"/>
<reference evidence="1" key="2">
    <citation type="journal article" date="2021" name="PeerJ">
        <title>Extensive microbial diversity within the chicken gut microbiome revealed by metagenomics and culture.</title>
        <authorList>
            <person name="Gilroy R."/>
            <person name="Ravi A."/>
            <person name="Getino M."/>
            <person name="Pursley I."/>
            <person name="Horton D.L."/>
            <person name="Alikhan N.F."/>
            <person name="Baker D."/>
            <person name="Gharbi K."/>
            <person name="Hall N."/>
            <person name="Watson M."/>
            <person name="Adriaenssens E.M."/>
            <person name="Foster-Nyarko E."/>
            <person name="Jarju S."/>
            <person name="Secka A."/>
            <person name="Antonio M."/>
            <person name="Oren A."/>
            <person name="Chaudhuri R.R."/>
            <person name="La Ragione R."/>
            <person name="Hildebrand F."/>
            <person name="Pallen M.J."/>
        </authorList>
    </citation>
    <scope>NUCLEOTIDE SEQUENCE</scope>
    <source>
        <strain evidence="1">ChiGjej3B3-7149</strain>
    </source>
</reference>
<comment type="caution">
    <text evidence="1">The sequence shown here is derived from an EMBL/GenBank/DDBJ whole genome shotgun (WGS) entry which is preliminary data.</text>
</comment>
<gene>
    <name evidence="1" type="ORF">IAD36_08740</name>
</gene>
<sequence>MAASIRQQSKKADRVAVSGLPGLLFHGTISGKFRPGQKKLLFPSIIFVKHLV</sequence>